<dbReference type="GO" id="GO:0005102">
    <property type="term" value="F:signaling receptor binding"/>
    <property type="evidence" value="ECO:0007669"/>
    <property type="project" value="TreeGrafter"/>
</dbReference>
<dbReference type="InterPro" id="IPR017853">
    <property type="entry name" value="GH"/>
</dbReference>
<dbReference type="Gene3D" id="3.20.20.80">
    <property type="entry name" value="Glycosidases"/>
    <property type="match status" value="1"/>
</dbReference>
<feature type="compositionally biased region" description="Low complexity" evidence="4">
    <location>
        <begin position="1839"/>
        <end position="1859"/>
    </location>
</feature>
<feature type="domain" description="EGF-like" evidence="5">
    <location>
        <begin position="713"/>
        <end position="745"/>
    </location>
</feature>
<dbReference type="Gene3D" id="2.10.25.10">
    <property type="entry name" value="Laminin"/>
    <property type="match status" value="1"/>
</dbReference>
<feature type="compositionally biased region" description="Low complexity" evidence="4">
    <location>
        <begin position="1874"/>
        <end position="1890"/>
    </location>
</feature>
<dbReference type="SUPFAM" id="SSF51445">
    <property type="entry name" value="(Trans)glycosidases"/>
    <property type="match status" value="1"/>
</dbReference>
<comment type="caution">
    <text evidence="6">The sequence shown here is derived from an EMBL/GenBank/DDBJ whole genome shotgun (WGS) entry which is preliminary data.</text>
</comment>
<dbReference type="PROSITE" id="PS00022">
    <property type="entry name" value="EGF_1"/>
    <property type="match status" value="2"/>
</dbReference>
<keyword evidence="1" id="KW-0732">Signal</keyword>
<evidence type="ECO:0000256" key="3">
    <source>
        <dbReference type="PROSITE-ProRule" id="PRU00076"/>
    </source>
</evidence>
<dbReference type="PROSITE" id="PS01186">
    <property type="entry name" value="EGF_2"/>
    <property type="match status" value="1"/>
</dbReference>
<evidence type="ECO:0000256" key="1">
    <source>
        <dbReference type="ARBA" id="ARBA00022729"/>
    </source>
</evidence>
<dbReference type="PANTHER" id="PTHR14949">
    <property type="entry name" value="EGF-LIKE-DOMAIN, MULTIPLE 7, 8"/>
    <property type="match status" value="1"/>
</dbReference>
<dbReference type="Pfam" id="PF10342">
    <property type="entry name" value="Kre9_KNH"/>
    <property type="match status" value="1"/>
</dbReference>
<keyword evidence="2 3" id="KW-1015">Disulfide bond</keyword>
<name>A0A812JSK0_SYMPI</name>
<dbReference type="Proteomes" id="UP000649617">
    <property type="component" value="Unassembled WGS sequence"/>
</dbReference>
<organism evidence="6 7">
    <name type="scientific">Symbiodinium pilosum</name>
    <name type="common">Dinoflagellate</name>
    <dbReference type="NCBI Taxonomy" id="2952"/>
    <lineage>
        <taxon>Eukaryota</taxon>
        <taxon>Sar</taxon>
        <taxon>Alveolata</taxon>
        <taxon>Dinophyceae</taxon>
        <taxon>Suessiales</taxon>
        <taxon>Symbiodiniaceae</taxon>
        <taxon>Symbiodinium</taxon>
    </lineage>
</organism>
<evidence type="ECO:0000256" key="4">
    <source>
        <dbReference type="SAM" id="MobiDB-lite"/>
    </source>
</evidence>
<dbReference type="InterPro" id="IPR018466">
    <property type="entry name" value="Kre9/Knh1-like_N"/>
</dbReference>
<evidence type="ECO:0000313" key="7">
    <source>
        <dbReference type="Proteomes" id="UP000649617"/>
    </source>
</evidence>
<proteinExistence type="predicted"/>
<accession>A0A812JSK0</accession>
<dbReference type="EMBL" id="CAJNIZ010002225">
    <property type="protein sequence ID" value="CAE7208107.1"/>
    <property type="molecule type" value="Genomic_DNA"/>
</dbReference>
<feature type="disulfide bond" evidence="3">
    <location>
        <begin position="656"/>
        <end position="665"/>
    </location>
</feature>
<reference evidence="6" key="1">
    <citation type="submission" date="2021-02" db="EMBL/GenBank/DDBJ databases">
        <authorList>
            <person name="Dougan E. K."/>
            <person name="Rhodes N."/>
            <person name="Thang M."/>
            <person name="Chan C."/>
        </authorList>
    </citation>
    <scope>NUCLEOTIDE SEQUENCE</scope>
</reference>
<evidence type="ECO:0000259" key="5">
    <source>
        <dbReference type="PROSITE" id="PS50026"/>
    </source>
</evidence>
<evidence type="ECO:0000256" key="2">
    <source>
        <dbReference type="ARBA" id="ARBA00023157"/>
    </source>
</evidence>
<keyword evidence="3" id="KW-0245">EGF-like domain</keyword>
<dbReference type="InterPro" id="IPR050969">
    <property type="entry name" value="Dev_Signal_Modulators"/>
</dbReference>
<comment type="caution">
    <text evidence="3">Lacks conserved residue(s) required for the propagation of feature annotation.</text>
</comment>
<evidence type="ECO:0000313" key="6">
    <source>
        <dbReference type="EMBL" id="CAE7208107.1"/>
    </source>
</evidence>
<sequence>MPGLTLDELRTLLPGIIAAAASEQNLENKMIAAFREPAMEDLMLDYLERLRQIGFSTVVGGQMVRLARSCWSGGKACGQASIMLHWDDDSPIRRAMSGYVHGRRATPVISADEPASCPQTCVHGICELGTCKCWKGASGADCSQLESAECHRGRKLGLSLSGVSYWTREWAFVDVFKNVGEWQAQEFTSYSWNTGTDLSVRDDGYPARLNINQVAQLLTVRDVERHYTDGWYTVKFDGEGILEFNMDVTSVHRIARNHIQIYVNLTTSMNNGIGIRISDTREDDPVRNIRIITPGFEETYGTSPFHPAFLASLEGFSVLRFMDWMHANSANTAWQWAERVTPNYYTQGSHPGVSLEYMVRLSNEVGAEPWFSLPVNASNNYMQQFVTFVAEHLRPDLGVYIELGNEAWHPGFFGGQWAQQQGAAEGLSQLCWYAKRSGEMARIAKAVINGTRALTVVAGSQSSNYDATAQLLQCEGINDTDAIGLGPYFNGYNILPDPDADLNLVLESYEAEVNTSLQRVREHRAVLQGSHFKLLAYEAGPAGEGDGSADDLAIQAHRNPKMKEILSQYLNELDREFDLMVYFASCGKPSRYGSWGMIEAMDQPRDTAVKYQAVQDFLVNRTEPAPSSCQYEKPSCQGADGCSGNGLCGADDQCYCYRGYSGTSCLDASYTDYSSCGYRCTFDQGICQVSEIIGNSRSWHCNCREEYSGGKCSRFQCANGCNQRGHCIASGVCSCFRGFRGSECEIDCGCGHHGQCDANNECICDQGWRKSATGCEWDCAAADTLGCIGPGQSACASCTYGTCVDGSCRCWAGAYGPSCAALNSSLLAHRGAPFGINVATTPSTFVDVMKTARGWTSIWDRDTQPGQFSYQGGSLMWTSRQYEWGNGLQINQSSEGYVTSLQEDQAVITLALRDVCLHAPKGRYVITYDGDGELDLGMDATPAAFQKGRIDVDFEPTCRRECWFDRAGWLAYCSDNGIAITIRRINPENPMRNIQIIMPGFFATHEQEPFHPFFLKNLERFSTIRLMDWTHINSESFIKRAPFTARYVRFTSTATHGGSLPRISELLLKGPAGELLSCTSTSPELCDGDPNTDWAPVPDAEGQLRGVVELPEGAAFSSYMWMTSGWSRRVDPVMWLLETSDDGLTWTVADARNTVQPVTYYRRRVAAYGSPEEDSWYPLRRQGDLWQWADRVLPSHRSQVTGPVALEYQALLVNTLGAAPWVTVHHLASDDYVRQEATFWLENLRPDVQIYVEHSNEVWNPLFPQGRYATEKGTQLGLVNSTCRTPDTHCARVRYNAYRSKQIFDIWADVWAQQRSRVKFVLSTQAVWIDVTRDLFSQNNAAGADLLGITGYMSPTGGIDQSYSARTPPEVIDLFKQGKESARSYVGGQKALAEEFGLGLTFYEGGVGLVEDGTIETGQAIGSITELLMATGRSPDFQAAVEDWLDMFREEAGDSLFMYFVDTGFWSKYGQWGSREYYDAATATSPAAAAVHAFLDRLAGSRPACVVANSAGRGLPPDSFLGPPAVWQPQQGAVLVKGKRYKVVWGGAERLPAGLTLDFYLWQHSSCPEDRTKDSVHLGTQDASQGVFSWQVPTTLEAGDGYFVELRPRASAMPSNFSAAFSVLTEADAPSTYLLYVENDVDLLSAFHRDCKKGDWAISPSFRIGSCVFSSAEGCRQYRTARQHDGPPPYLHGSFLPVKDCTLHVVGLRQTMRLEGLTRGFDLGSEDSLARAVANASLLPPGAISISLVGGTAARRLAETTGAVTLEVAMSSDDAGVGAAAIGLSSLGSNSPFLLEVANALGEDSISVGVVGNLSAVDGSSEELAAQFIITTSLSTSSADVDASTSSTSSTAAGETTGANISTPEDNQTGGWHGTTTSFSTSSAASSTSLESGTSNIACASLLARMPVALICISLAGQL</sequence>
<feature type="disulfide bond" evidence="3">
    <location>
        <begin position="735"/>
        <end position="744"/>
    </location>
</feature>
<dbReference type="InterPro" id="IPR000742">
    <property type="entry name" value="EGF"/>
</dbReference>
<feature type="domain" description="EGF-like" evidence="5">
    <location>
        <begin position="632"/>
        <end position="666"/>
    </location>
</feature>
<feature type="region of interest" description="Disordered" evidence="4">
    <location>
        <begin position="1839"/>
        <end position="1890"/>
    </location>
</feature>
<dbReference type="GO" id="GO:0005576">
    <property type="term" value="C:extracellular region"/>
    <property type="evidence" value="ECO:0007669"/>
    <property type="project" value="TreeGrafter"/>
</dbReference>
<dbReference type="GO" id="GO:0009986">
    <property type="term" value="C:cell surface"/>
    <property type="evidence" value="ECO:0007669"/>
    <property type="project" value="TreeGrafter"/>
</dbReference>
<dbReference type="PANTHER" id="PTHR14949:SF56">
    <property type="entry name" value="EGF-LIKE-DOMAIN, MULTIPLE 7"/>
    <property type="match status" value="1"/>
</dbReference>
<dbReference type="PROSITE" id="PS50026">
    <property type="entry name" value="EGF_3"/>
    <property type="match status" value="2"/>
</dbReference>
<dbReference type="OrthoDB" id="527990at2759"/>
<gene>
    <name evidence="6" type="primary">TNXB</name>
    <name evidence="6" type="ORF">SPIL2461_LOCUS2118</name>
</gene>
<protein>
    <submittedName>
        <fullName evidence="6">TNXB protein</fullName>
    </submittedName>
</protein>
<feature type="disulfide bond" evidence="3">
    <location>
        <begin position="717"/>
        <end position="727"/>
    </location>
</feature>
<keyword evidence="7" id="KW-1185">Reference proteome</keyword>
<dbReference type="SMART" id="SM00181">
    <property type="entry name" value="EGF"/>
    <property type="match status" value="5"/>
</dbReference>